<gene>
    <name evidence="3" type="ORF">K7472_22615</name>
</gene>
<comment type="caution">
    <text evidence="3">The sequence shown here is derived from an EMBL/GenBank/DDBJ whole genome shotgun (WGS) entry which is preliminary data.</text>
</comment>
<feature type="region of interest" description="Disordered" evidence="1">
    <location>
        <begin position="254"/>
        <end position="283"/>
    </location>
</feature>
<evidence type="ECO:0000256" key="1">
    <source>
        <dbReference type="SAM" id="MobiDB-lite"/>
    </source>
</evidence>
<dbReference type="PANTHER" id="PTHR32419">
    <property type="entry name" value="GLUTATHIONYL-HYDROQUINONE REDUCTASE"/>
    <property type="match status" value="1"/>
</dbReference>
<protein>
    <submittedName>
        <fullName evidence="3">Glutathione S-transferase C-terminal domain-containing protein</fullName>
    </submittedName>
</protein>
<dbReference type="InterPro" id="IPR010987">
    <property type="entry name" value="Glutathione-S-Trfase_C-like"/>
</dbReference>
<dbReference type="InterPro" id="IPR016639">
    <property type="entry name" value="GST_Omega/GSH"/>
</dbReference>
<dbReference type="Gene3D" id="1.20.1050.10">
    <property type="match status" value="1"/>
</dbReference>
<dbReference type="Proteomes" id="UP001198565">
    <property type="component" value="Unassembled WGS sequence"/>
</dbReference>
<sequence>MSRSVPCCSAPSRNLQLAPAGVTLTEGATPERFRARIGDLRARGFYPAPHRYHLYLEQDCPRSLRVSITLALLGLQDAVGATALSPCEGGGEAASALRRAYDATWYRYRGPLTVPALCDRWTGRVVSNHTPDILRDLAERLGPHGARASVRLRPEALAARIDAFREFLDEEVTRAPERPERWAAALDSLDRQLSGQPYALGAELTAADVDLWVALVHLDGWEPGVGAPDGRHGHLSAYVRRMLARPEFADAYRQSSPARSSLRNGTVRSGGSAVAHRRSITAM</sequence>
<accession>A0ABS7R0R5</accession>
<keyword evidence="4" id="KW-1185">Reference proteome</keyword>
<evidence type="ECO:0000313" key="4">
    <source>
        <dbReference type="Proteomes" id="UP001198565"/>
    </source>
</evidence>
<dbReference type="EMBL" id="JAINVZ010000017">
    <property type="protein sequence ID" value="MBY8887612.1"/>
    <property type="molecule type" value="Genomic_DNA"/>
</dbReference>
<organism evidence="3 4">
    <name type="scientific">Streptantibioticus parmotrematis</name>
    <dbReference type="NCBI Taxonomy" id="2873249"/>
    <lineage>
        <taxon>Bacteria</taxon>
        <taxon>Bacillati</taxon>
        <taxon>Actinomycetota</taxon>
        <taxon>Actinomycetes</taxon>
        <taxon>Kitasatosporales</taxon>
        <taxon>Streptomycetaceae</taxon>
        <taxon>Streptantibioticus</taxon>
    </lineage>
</organism>
<proteinExistence type="predicted"/>
<dbReference type="InterPro" id="IPR036282">
    <property type="entry name" value="Glutathione-S-Trfase_C_sf"/>
</dbReference>
<feature type="domain" description="GST C-terminal" evidence="2">
    <location>
        <begin position="111"/>
        <end position="261"/>
    </location>
</feature>
<dbReference type="PANTHER" id="PTHR32419:SF6">
    <property type="entry name" value="GLUTATHIONE S-TRANSFERASE OMEGA-LIKE 1-RELATED"/>
    <property type="match status" value="1"/>
</dbReference>
<dbReference type="Gene3D" id="3.40.30.10">
    <property type="entry name" value="Glutaredoxin"/>
    <property type="match status" value="1"/>
</dbReference>
<reference evidence="3 4" key="1">
    <citation type="submission" date="2021-08" db="EMBL/GenBank/DDBJ databases">
        <title>Streptomyces sp. PTM05 isolated from lichen.</title>
        <authorList>
            <person name="Somphong A."/>
            <person name="Phongsopitanun W."/>
            <person name="Tanasupawat S."/>
        </authorList>
    </citation>
    <scope>NUCLEOTIDE SEQUENCE [LARGE SCALE GENOMIC DNA]</scope>
    <source>
        <strain evidence="3 4">Ptm05</strain>
    </source>
</reference>
<evidence type="ECO:0000313" key="3">
    <source>
        <dbReference type="EMBL" id="MBY8887612.1"/>
    </source>
</evidence>
<dbReference type="PROSITE" id="PS50405">
    <property type="entry name" value="GST_CTER"/>
    <property type="match status" value="1"/>
</dbReference>
<name>A0ABS7R0R5_9ACTN</name>
<evidence type="ECO:0000259" key="2">
    <source>
        <dbReference type="PROSITE" id="PS50405"/>
    </source>
</evidence>
<feature type="compositionally biased region" description="Polar residues" evidence="1">
    <location>
        <begin position="254"/>
        <end position="269"/>
    </location>
</feature>
<dbReference type="Pfam" id="PF13410">
    <property type="entry name" value="GST_C_2"/>
    <property type="match status" value="1"/>
</dbReference>
<dbReference type="SUPFAM" id="SSF47616">
    <property type="entry name" value="GST C-terminal domain-like"/>
    <property type="match status" value="1"/>
</dbReference>